<dbReference type="EMBL" id="FOYD01000002">
    <property type="protein sequence ID" value="SFQ70555.1"/>
    <property type="molecule type" value="Genomic_DNA"/>
</dbReference>
<gene>
    <name evidence="1" type="ORF">SAMN05216578_102290</name>
</gene>
<proteinExistence type="predicted"/>
<evidence type="ECO:0000313" key="2">
    <source>
        <dbReference type="Proteomes" id="UP000242815"/>
    </source>
</evidence>
<name>A0A1I6APE7_9GAMM</name>
<evidence type="ECO:0000313" key="1">
    <source>
        <dbReference type="EMBL" id="SFQ70555.1"/>
    </source>
</evidence>
<dbReference type="Proteomes" id="UP000242815">
    <property type="component" value="Unassembled WGS sequence"/>
</dbReference>
<dbReference type="STRING" id="1002526.SAMN05216578_102290"/>
<dbReference type="RefSeq" id="WP_143084154.1">
    <property type="nucleotide sequence ID" value="NZ_FOYD01000002.1"/>
</dbReference>
<sequence length="157" mass="18010">MSRKRKHSIHKRRQRMTSILLKHVAIVHHSALGSGEVRSTDIRWERVVRLDEYSATAITRLRHYWAVLCCVMTDDKAMHINRVTVSAPLLQAELVDTLNEQHEQLLAEVKILIALEGKGVQVHSYGWIAMPVQQDLEDEKAERLFAAALKTLRREAA</sequence>
<dbReference type="AlphaFoldDB" id="A0A1I6APE7"/>
<protein>
    <submittedName>
        <fullName evidence="1">Uncharacterized protein</fullName>
    </submittedName>
</protein>
<accession>A0A1I6APE7</accession>
<organism evidence="1 2">
    <name type="scientific">Halopseudomonas formosensis</name>
    <dbReference type="NCBI Taxonomy" id="1002526"/>
    <lineage>
        <taxon>Bacteria</taxon>
        <taxon>Pseudomonadati</taxon>
        <taxon>Pseudomonadota</taxon>
        <taxon>Gammaproteobacteria</taxon>
        <taxon>Pseudomonadales</taxon>
        <taxon>Pseudomonadaceae</taxon>
        <taxon>Halopseudomonas</taxon>
    </lineage>
</organism>
<reference evidence="1 2" key="1">
    <citation type="submission" date="2016-10" db="EMBL/GenBank/DDBJ databases">
        <authorList>
            <person name="de Groot N.N."/>
        </authorList>
    </citation>
    <scope>NUCLEOTIDE SEQUENCE [LARGE SCALE GENOMIC DNA]</scope>
    <source>
        <strain evidence="1 2">JCM 18415</strain>
    </source>
</reference>